<dbReference type="InterPro" id="IPR057106">
    <property type="entry name" value="NXPE4_C"/>
</dbReference>
<reference evidence="3" key="1">
    <citation type="submission" date="2022-03" db="EMBL/GenBank/DDBJ databases">
        <authorList>
            <person name="Alioto T."/>
            <person name="Alioto T."/>
            <person name="Gomez Garrido J."/>
        </authorList>
    </citation>
    <scope>NUCLEOTIDE SEQUENCE</scope>
</reference>
<dbReference type="EMBL" id="OW240919">
    <property type="protein sequence ID" value="CAH2311569.1"/>
    <property type="molecule type" value="Genomic_DNA"/>
</dbReference>
<gene>
    <name evidence="3" type="ORF">PECUL_23A021049</name>
</gene>
<dbReference type="Pfam" id="PF24536">
    <property type="entry name" value="NXPE4_C"/>
    <property type="match status" value="1"/>
</dbReference>
<dbReference type="Proteomes" id="UP001295444">
    <property type="component" value="Chromosome 08"/>
</dbReference>
<evidence type="ECO:0000259" key="2">
    <source>
        <dbReference type="Pfam" id="PF24536"/>
    </source>
</evidence>
<keyword evidence="4" id="KW-1185">Reference proteome</keyword>
<dbReference type="InterPro" id="IPR014756">
    <property type="entry name" value="Ig_E-set"/>
</dbReference>
<proteinExistence type="inferred from homology"/>
<accession>A0AAD1SZ40</accession>
<feature type="domain" description="NXPE C-terminal" evidence="2">
    <location>
        <begin position="328"/>
        <end position="551"/>
    </location>
</feature>
<dbReference type="InterPro" id="IPR026845">
    <property type="entry name" value="NXPH/NXPE"/>
</dbReference>
<evidence type="ECO:0000313" key="3">
    <source>
        <dbReference type="EMBL" id="CAH2311569.1"/>
    </source>
</evidence>
<organism evidence="3 4">
    <name type="scientific">Pelobates cultripes</name>
    <name type="common">Western spadefoot toad</name>
    <dbReference type="NCBI Taxonomy" id="61616"/>
    <lineage>
        <taxon>Eukaryota</taxon>
        <taxon>Metazoa</taxon>
        <taxon>Chordata</taxon>
        <taxon>Craniata</taxon>
        <taxon>Vertebrata</taxon>
        <taxon>Euteleostomi</taxon>
        <taxon>Amphibia</taxon>
        <taxon>Batrachia</taxon>
        <taxon>Anura</taxon>
        <taxon>Pelobatoidea</taxon>
        <taxon>Pelobatidae</taxon>
        <taxon>Pelobates</taxon>
    </lineage>
</organism>
<dbReference type="AlphaFoldDB" id="A0AAD1SZ40"/>
<dbReference type="Pfam" id="PF06312">
    <property type="entry name" value="Neurexophilin"/>
    <property type="match status" value="1"/>
</dbReference>
<sequence length="551" mass="63960">MFTRNMSYCTTKGYKIILVISLIVVLKLSFTYHRILLQSFKPQILQISYSEHNVTFRDSYESNIKYISEEKDMEINQIFNTISNNISSVPFRHLNLTTSAKMSRAKILSYRQQYCNGDSLTVRVDMFNYLGQRKTYGGDFLTARIYSTDLGAAASGRVEDFNNGSYNIHFILSWVGNVKISVILYHPSEGVSALWRARNAGYKNIIFTGNFLYKTQEIEKVCGFYLESQQEKCVYADKRDGEFFYCIKPPNVPCEALISMRSKIHHHSYLTKSEKTIFTKSNIGVEIPRDPGSIAVTNCQRNFTDMKPTCRIGMPVPYPSGYFLNNLWHSNFCNLSSFEPLSQINECLTGKLIYLMGDSTLRQWIEYFQKHMKSLKFFNLPGHGIHKRYLALDMDRNIYIQWKKHGHPFVSPGIYSVKDCAYIAREIDGLPGSPNTIIVITLGQHFRGFPLRLFIRRLLSVRKAIERIFQRSPETKIFIKVENSREINTDVERISDFHGYIQYLLFKDLFKRLNVGIIDAWEMTQAFASYNLHPPETVTRNQINMFLSYIC</sequence>
<protein>
    <submittedName>
        <fullName evidence="3">NXPE family member 1-like</fullName>
    </submittedName>
</protein>
<dbReference type="PANTHER" id="PTHR16165">
    <property type="entry name" value="NXPE FAMILY MEMBER"/>
    <property type="match status" value="1"/>
</dbReference>
<dbReference type="SUPFAM" id="SSF81296">
    <property type="entry name" value="E set domains"/>
    <property type="match status" value="1"/>
</dbReference>
<dbReference type="PANTHER" id="PTHR16165:SF3">
    <property type="entry name" value="NXPE FAMILY MEMBER 1"/>
    <property type="match status" value="1"/>
</dbReference>
<name>A0AAD1SZ40_PELCU</name>
<evidence type="ECO:0000313" key="4">
    <source>
        <dbReference type="Proteomes" id="UP001295444"/>
    </source>
</evidence>
<evidence type="ECO:0000256" key="1">
    <source>
        <dbReference type="ARBA" id="ARBA00005431"/>
    </source>
</evidence>
<comment type="similarity">
    <text evidence="1">Belongs to the NXPE family.</text>
</comment>